<comment type="caution">
    <text evidence="2">The sequence shown here is derived from an EMBL/GenBank/DDBJ whole genome shotgun (WGS) entry which is preliminary data.</text>
</comment>
<evidence type="ECO:0000313" key="3">
    <source>
        <dbReference type="Proteomes" id="UP000318995"/>
    </source>
</evidence>
<keyword evidence="1" id="KW-0812">Transmembrane</keyword>
<dbReference type="Proteomes" id="UP000318995">
    <property type="component" value="Unassembled WGS sequence"/>
</dbReference>
<protein>
    <submittedName>
        <fullName evidence="2">Uncharacterized protein</fullName>
    </submittedName>
</protein>
<feature type="transmembrane region" description="Helical" evidence="1">
    <location>
        <begin position="6"/>
        <end position="29"/>
    </location>
</feature>
<dbReference type="AlphaFoldDB" id="A0A5C5VYZ7"/>
<dbReference type="EMBL" id="SJPH01000005">
    <property type="protein sequence ID" value="TWT42961.1"/>
    <property type="molecule type" value="Genomic_DNA"/>
</dbReference>
<accession>A0A5C5VYZ7</accession>
<reference evidence="2 3" key="1">
    <citation type="submission" date="2019-02" db="EMBL/GenBank/DDBJ databases">
        <title>Deep-cultivation of Planctomycetes and their phenomic and genomic characterization uncovers novel biology.</title>
        <authorList>
            <person name="Wiegand S."/>
            <person name="Jogler M."/>
            <person name="Boedeker C."/>
            <person name="Pinto D."/>
            <person name="Vollmers J."/>
            <person name="Rivas-Marin E."/>
            <person name="Kohn T."/>
            <person name="Peeters S.H."/>
            <person name="Heuer A."/>
            <person name="Rast P."/>
            <person name="Oberbeckmann S."/>
            <person name="Bunk B."/>
            <person name="Jeske O."/>
            <person name="Meyerdierks A."/>
            <person name="Storesund J.E."/>
            <person name="Kallscheuer N."/>
            <person name="Luecker S."/>
            <person name="Lage O.M."/>
            <person name="Pohl T."/>
            <person name="Merkel B.J."/>
            <person name="Hornburger P."/>
            <person name="Mueller R.-W."/>
            <person name="Bruemmer F."/>
            <person name="Labrenz M."/>
            <person name="Spormann A.M."/>
            <person name="Op Den Camp H."/>
            <person name="Overmann J."/>
            <person name="Amann R."/>
            <person name="Jetten M.S.M."/>
            <person name="Mascher T."/>
            <person name="Medema M.H."/>
            <person name="Devos D.P."/>
            <person name="Kaster A.-K."/>
            <person name="Ovreas L."/>
            <person name="Rohde M."/>
            <person name="Galperin M.Y."/>
            <person name="Jogler C."/>
        </authorList>
    </citation>
    <scope>NUCLEOTIDE SEQUENCE [LARGE SCALE GENOMIC DNA]</scope>
    <source>
        <strain evidence="2 3">Pla111</strain>
    </source>
</reference>
<name>A0A5C5VYZ7_9BACT</name>
<evidence type="ECO:0000313" key="2">
    <source>
        <dbReference type="EMBL" id="TWT42961.1"/>
    </source>
</evidence>
<proteinExistence type="predicted"/>
<organism evidence="2 3">
    <name type="scientific">Botrimarina hoheduenensis</name>
    <dbReference type="NCBI Taxonomy" id="2528000"/>
    <lineage>
        <taxon>Bacteria</taxon>
        <taxon>Pseudomonadati</taxon>
        <taxon>Planctomycetota</taxon>
        <taxon>Planctomycetia</taxon>
        <taxon>Pirellulales</taxon>
        <taxon>Lacipirellulaceae</taxon>
        <taxon>Botrimarina</taxon>
    </lineage>
</organism>
<keyword evidence="1" id="KW-1133">Transmembrane helix</keyword>
<evidence type="ECO:0000256" key="1">
    <source>
        <dbReference type="SAM" id="Phobius"/>
    </source>
</evidence>
<keyword evidence="3" id="KW-1185">Reference proteome</keyword>
<keyword evidence="1" id="KW-0472">Membrane</keyword>
<gene>
    <name evidence="2" type="ORF">Pla111_25990</name>
</gene>
<sequence>MSIGGWIVMSVSISLVLSLLGYCLSRVLFEDSTGG</sequence>